<organism evidence="1 2">
    <name type="scientific">Musa balbisiana</name>
    <name type="common">Banana</name>
    <dbReference type="NCBI Taxonomy" id="52838"/>
    <lineage>
        <taxon>Eukaryota</taxon>
        <taxon>Viridiplantae</taxon>
        <taxon>Streptophyta</taxon>
        <taxon>Embryophyta</taxon>
        <taxon>Tracheophyta</taxon>
        <taxon>Spermatophyta</taxon>
        <taxon>Magnoliopsida</taxon>
        <taxon>Liliopsida</taxon>
        <taxon>Zingiberales</taxon>
        <taxon>Musaceae</taxon>
        <taxon>Musa</taxon>
    </lineage>
</organism>
<evidence type="ECO:0000313" key="2">
    <source>
        <dbReference type="Proteomes" id="UP000317650"/>
    </source>
</evidence>
<gene>
    <name evidence="1" type="ORF">C4D60_Mb05t10970</name>
</gene>
<dbReference type="AlphaFoldDB" id="A0A4V4H827"/>
<accession>A0A4V4H827</accession>
<keyword evidence="2" id="KW-1185">Reference proteome</keyword>
<dbReference type="EMBL" id="PYDT01000003">
    <property type="protein sequence ID" value="THU66135.1"/>
    <property type="molecule type" value="Genomic_DNA"/>
</dbReference>
<comment type="caution">
    <text evidence="1">The sequence shown here is derived from an EMBL/GenBank/DDBJ whole genome shotgun (WGS) entry which is preliminary data.</text>
</comment>
<evidence type="ECO:0000313" key="1">
    <source>
        <dbReference type="EMBL" id="THU66135.1"/>
    </source>
</evidence>
<name>A0A4V4H827_MUSBA</name>
<reference evidence="1 2" key="1">
    <citation type="journal article" date="2019" name="Nat. Plants">
        <title>Genome sequencing of Musa balbisiana reveals subgenome evolution and function divergence in polyploid bananas.</title>
        <authorList>
            <person name="Yao X."/>
        </authorList>
    </citation>
    <scope>NUCLEOTIDE SEQUENCE [LARGE SCALE GENOMIC DNA]</scope>
    <source>
        <strain evidence="2">cv. DH-PKW</strain>
        <tissue evidence="1">Leaves</tissue>
    </source>
</reference>
<proteinExistence type="predicted"/>
<sequence>MVHVGFIGSRAKFEARAGYPIETTNSATMLATILCLRPFANQLCYLPVSSLDMPTIGMWLPQGTHASRNHKPVPSRGGCEQRIPERSGRFMPLICSMECVRGFGASRSSNGDFNSPVCKGCHDDE</sequence>
<dbReference type="Proteomes" id="UP000317650">
    <property type="component" value="Chromosome 5"/>
</dbReference>
<protein>
    <submittedName>
        <fullName evidence="1">Uncharacterized protein</fullName>
    </submittedName>
</protein>